<dbReference type="EMBL" id="QFPW01000001">
    <property type="protein sequence ID" value="PZQ52638.1"/>
    <property type="molecule type" value="Genomic_DNA"/>
</dbReference>
<feature type="domain" description="Lon N-terminal" evidence="1">
    <location>
        <begin position="14"/>
        <end position="211"/>
    </location>
</feature>
<dbReference type="Proteomes" id="UP000249185">
    <property type="component" value="Unassembled WGS sequence"/>
</dbReference>
<dbReference type="Pfam" id="PF02190">
    <property type="entry name" value="LON_substr_bdg"/>
    <property type="match status" value="1"/>
</dbReference>
<dbReference type="AlphaFoldDB" id="A0A2W5NJF2"/>
<name>A0A2W5NJF2_RHOSU</name>
<dbReference type="SUPFAM" id="SSF88697">
    <property type="entry name" value="PUA domain-like"/>
    <property type="match status" value="1"/>
</dbReference>
<gene>
    <name evidence="2" type="ORF">DI556_03055</name>
</gene>
<dbReference type="InterPro" id="IPR003111">
    <property type="entry name" value="Lon_prtase_N"/>
</dbReference>
<proteinExistence type="predicted"/>
<dbReference type="SMART" id="SM00464">
    <property type="entry name" value="LON"/>
    <property type="match status" value="1"/>
</dbReference>
<dbReference type="PANTHER" id="PTHR46732">
    <property type="entry name" value="ATP-DEPENDENT PROTEASE LA (LON) DOMAIN PROTEIN"/>
    <property type="match status" value="1"/>
</dbReference>
<dbReference type="PANTHER" id="PTHR46732:SF8">
    <property type="entry name" value="ATP-DEPENDENT PROTEASE LA (LON) DOMAIN PROTEIN"/>
    <property type="match status" value="1"/>
</dbReference>
<keyword evidence="2" id="KW-0645">Protease</keyword>
<keyword evidence="2" id="KW-0378">Hydrolase</keyword>
<evidence type="ECO:0000313" key="3">
    <source>
        <dbReference type="Proteomes" id="UP000249185"/>
    </source>
</evidence>
<dbReference type="PROSITE" id="PS51787">
    <property type="entry name" value="LON_N"/>
    <property type="match status" value="1"/>
</dbReference>
<evidence type="ECO:0000259" key="1">
    <source>
        <dbReference type="PROSITE" id="PS51787"/>
    </source>
</evidence>
<protein>
    <submittedName>
        <fullName evidence="2">ATP-dependent protease</fullName>
    </submittedName>
</protein>
<dbReference type="InterPro" id="IPR046336">
    <property type="entry name" value="Lon_prtase_N_sf"/>
</dbReference>
<organism evidence="2 3">
    <name type="scientific">Rhodovulum sulfidophilum</name>
    <name type="common">Rhodobacter sulfidophilus</name>
    <dbReference type="NCBI Taxonomy" id="35806"/>
    <lineage>
        <taxon>Bacteria</taxon>
        <taxon>Pseudomonadati</taxon>
        <taxon>Pseudomonadota</taxon>
        <taxon>Alphaproteobacteria</taxon>
        <taxon>Rhodobacterales</taxon>
        <taxon>Paracoccaceae</taxon>
        <taxon>Rhodovulum</taxon>
    </lineage>
</organism>
<accession>A0A2W5NJF2</accession>
<sequence>MAKIFTLADLPDSVPIFPLPGALLLPRARLPLNIFEPRYLAMLDDTLKTGHRLIGMVQPVPLPEGKGGAGMVRLHQIGCAGRVTALQETEDGRYLITLSGVCRFRLGETREGFAPYLRSEVDWTDFDRDLGLGEQDQNFDRAAFLDVLARFFAAAQLSSDWDSLKEADPELLINSLSILCPFDPEEKQALLEAPTLSNRRETLMTLMEFALRGGGDDGAVQ</sequence>
<evidence type="ECO:0000313" key="2">
    <source>
        <dbReference type="EMBL" id="PZQ52638.1"/>
    </source>
</evidence>
<comment type="caution">
    <text evidence="2">The sequence shown here is derived from an EMBL/GenBank/DDBJ whole genome shotgun (WGS) entry which is preliminary data.</text>
</comment>
<dbReference type="Gene3D" id="2.30.130.40">
    <property type="entry name" value="LON domain-like"/>
    <property type="match status" value="1"/>
</dbReference>
<dbReference type="GO" id="GO:0008233">
    <property type="term" value="F:peptidase activity"/>
    <property type="evidence" value="ECO:0007669"/>
    <property type="project" value="UniProtKB-KW"/>
</dbReference>
<dbReference type="GO" id="GO:0006508">
    <property type="term" value="P:proteolysis"/>
    <property type="evidence" value="ECO:0007669"/>
    <property type="project" value="UniProtKB-KW"/>
</dbReference>
<dbReference type="InterPro" id="IPR015947">
    <property type="entry name" value="PUA-like_sf"/>
</dbReference>
<reference evidence="2 3" key="1">
    <citation type="submission" date="2017-08" db="EMBL/GenBank/DDBJ databases">
        <title>Infants hospitalized years apart are colonized by the same room-sourced microbial strains.</title>
        <authorList>
            <person name="Brooks B."/>
            <person name="Olm M.R."/>
            <person name="Firek B.A."/>
            <person name="Baker R."/>
            <person name="Thomas B.C."/>
            <person name="Morowitz M.J."/>
            <person name="Banfield J.F."/>
        </authorList>
    </citation>
    <scope>NUCLEOTIDE SEQUENCE [LARGE SCALE GENOMIC DNA]</scope>
    <source>
        <strain evidence="2">S2_005_002_R2_34</strain>
    </source>
</reference>